<comment type="subcellular location">
    <subcellularLocation>
        <location evidence="1">Nucleus</location>
    </subcellularLocation>
</comment>
<dbReference type="OrthoDB" id="2792018at2759"/>
<evidence type="ECO:0000313" key="9">
    <source>
        <dbReference type="Proteomes" id="UP000308730"/>
    </source>
</evidence>
<evidence type="ECO:0000256" key="5">
    <source>
        <dbReference type="ARBA" id="ARBA00023242"/>
    </source>
</evidence>
<evidence type="ECO:0000256" key="3">
    <source>
        <dbReference type="ARBA" id="ARBA00022771"/>
    </source>
</evidence>
<comment type="caution">
    <text evidence="8">The sequence shown here is derived from an EMBL/GenBank/DDBJ whole genome shotgun (WGS) entry which is preliminary data.</text>
</comment>
<evidence type="ECO:0000256" key="4">
    <source>
        <dbReference type="ARBA" id="ARBA00022833"/>
    </source>
</evidence>
<keyword evidence="7" id="KW-0812">Transmembrane</keyword>
<feature type="transmembrane region" description="Helical" evidence="7">
    <location>
        <begin position="12"/>
        <end position="33"/>
    </location>
</feature>
<keyword evidence="4" id="KW-0862">Zinc</keyword>
<keyword evidence="5" id="KW-0539">Nucleus</keyword>
<accession>A0A4S4M254</accession>
<feature type="region of interest" description="Disordered" evidence="6">
    <location>
        <begin position="70"/>
        <end position="90"/>
    </location>
</feature>
<evidence type="ECO:0008006" key="10">
    <source>
        <dbReference type="Google" id="ProtNLM"/>
    </source>
</evidence>
<dbReference type="InterPro" id="IPR012337">
    <property type="entry name" value="RNaseH-like_sf"/>
</dbReference>
<organism evidence="8 9">
    <name type="scientific">Antrodiella citrinella</name>
    <dbReference type="NCBI Taxonomy" id="2447956"/>
    <lineage>
        <taxon>Eukaryota</taxon>
        <taxon>Fungi</taxon>
        <taxon>Dikarya</taxon>
        <taxon>Basidiomycota</taxon>
        <taxon>Agaricomycotina</taxon>
        <taxon>Agaricomycetes</taxon>
        <taxon>Polyporales</taxon>
        <taxon>Steccherinaceae</taxon>
        <taxon>Antrodiella</taxon>
    </lineage>
</organism>
<dbReference type="AlphaFoldDB" id="A0A4S4M254"/>
<keyword evidence="2" id="KW-0479">Metal-binding</keyword>
<sequence length="353" mass="40240">MNFAFLSDKHLHNFVALSILNIITLAVDVLSYLQPDLAAPIRLYLGTFERLLVRYFYSYSHPRIPTIDSRVTRDVRNPQTEDDLETDPAREEADSDLIAEIIAEVEASEALHAGSIRTARFAVTKLTQLAKRIFHSPAIREDLRLACERSGIVPKQMIRSVATRWNSTSQAISRALYLRLALDKLFALPKYDKNDKKSLKRFKPTTEEWTILEQLEPILEMFLIAMEHISHSNRPLLYEVIPIIDKLTTALEQVIANNSLVQPVRAAATRGMKVLNKYYSVTDDSIMYRLAILLHPRYKSEYFKRQKWPSEWITTAENLLRQRWESHYKPKASDIAAAAAAAAAATQAIASTS</sequence>
<dbReference type="EMBL" id="SGPM01000556">
    <property type="protein sequence ID" value="THH19104.1"/>
    <property type="molecule type" value="Genomic_DNA"/>
</dbReference>
<dbReference type="PANTHER" id="PTHR46481:SF10">
    <property type="entry name" value="ZINC FINGER BED DOMAIN-CONTAINING PROTEIN 39"/>
    <property type="match status" value="1"/>
</dbReference>
<proteinExistence type="predicted"/>
<dbReference type="SUPFAM" id="SSF53098">
    <property type="entry name" value="Ribonuclease H-like"/>
    <property type="match status" value="1"/>
</dbReference>
<evidence type="ECO:0000256" key="6">
    <source>
        <dbReference type="SAM" id="MobiDB-lite"/>
    </source>
</evidence>
<name>A0A4S4M254_9APHY</name>
<evidence type="ECO:0000256" key="2">
    <source>
        <dbReference type="ARBA" id="ARBA00022723"/>
    </source>
</evidence>
<keyword evidence="3" id="KW-0863">Zinc-finger</keyword>
<gene>
    <name evidence="8" type="ORF">EUX98_g8835</name>
</gene>
<evidence type="ECO:0000313" key="8">
    <source>
        <dbReference type="EMBL" id="THH19104.1"/>
    </source>
</evidence>
<reference evidence="8 9" key="1">
    <citation type="submission" date="2019-02" db="EMBL/GenBank/DDBJ databases">
        <title>Genome sequencing of the rare red list fungi Antrodiella citrinella (Flaviporus citrinellus).</title>
        <authorList>
            <person name="Buettner E."/>
            <person name="Kellner H."/>
        </authorList>
    </citation>
    <scope>NUCLEOTIDE SEQUENCE [LARGE SCALE GENOMIC DNA]</scope>
    <source>
        <strain evidence="8 9">DSM 108506</strain>
    </source>
</reference>
<dbReference type="PANTHER" id="PTHR46481">
    <property type="entry name" value="ZINC FINGER BED DOMAIN-CONTAINING PROTEIN 4"/>
    <property type="match status" value="1"/>
</dbReference>
<keyword evidence="7" id="KW-1133">Transmembrane helix</keyword>
<keyword evidence="9" id="KW-1185">Reference proteome</keyword>
<protein>
    <recommendedName>
        <fullName evidence="10">HAT C-terminal dimerisation domain-containing protein</fullName>
    </recommendedName>
</protein>
<dbReference type="GO" id="GO:0005634">
    <property type="term" value="C:nucleus"/>
    <property type="evidence" value="ECO:0007669"/>
    <property type="project" value="UniProtKB-SubCell"/>
</dbReference>
<evidence type="ECO:0000256" key="1">
    <source>
        <dbReference type="ARBA" id="ARBA00004123"/>
    </source>
</evidence>
<dbReference type="InterPro" id="IPR052035">
    <property type="entry name" value="ZnF_BED_domain_contain"/>
</dbReference>
<dbReference type="Proteomes" id="UP000308730">
    <property type="component" value="Unassembled WGS sequence"/>
</dbReference>
<dbReference type="GO" id="GO:0008270">
    <property type="term" value="F:zinc ion binding"/>
    <property type="evidence" value="ECO:0007669"/>
    <property type="project" value="UniProtKB-KW"/>
</dbReference>
<keyword evidence="7" id="KW-0472">Membrane</keyword>
<evidence type="ECO:0000256" key="7">
    <source>
        <dbReference type="SAM" id="Phobius"/>
    </source>
</evidence>